<dbReference type="Proteomes" id="UP000267249">
    <property type="component" value="Chromosome"/>
</dbReference>
<dbReference type="InterPro" id="IPR053205">
    <property type="entry name" value="GHMP_kinase_L-arabinokinase"/>
</dbReference>
<dbReference type="GO" id="GO:0016740">
    <property type="term" value="F:transferase activity"/>
    <property type="evidence" value="ECO:0007669"/>
    <property type="project" value="UniProtKB-KW"/>
</dbReference>
<dbReference type="RefSeq" id="WP_208675512.1">
    <property type="nucleotide sequence ID" value="NZ_CP030139.2"/>
</dbReference>
<evidence type="ECO:0000313" key="1">
    <source>
        <dbReference type="EMBL" id="AZB71854.1"/>
    </source>
</evidence>
<sequence>MLQRPHLYVAITNHGFGHATRTAAVLAELHRLRPDVRFTVATQVPRWLLASYFGGEFEQRPVAFDVGVVQSDSLQIDRTATWERLQRLRQNQDSLIEQEAAYLRQEQVQLVLADIPPLAIAIAAKAQVPCWMMGNFGWDFIYADWGQPFADTVDWIRHLYKDCDRLFRLPFHEPMQSFPVQEAVGLTGGSPQFSEQDLRQQFDLSADAKTVLLTFGGLGLQQFPYDTLNAFPDWQFLCFDRQAPDLPNLRTILDPLYRPVDFMPLCDWVFCKPGYGTFSEACRVQAPIASLTRAGFAEAELLLQGLQAIAPHAILSPEACVAGDWSVLKDPPQPPLQALPWQQDGNRQIAEAIAEALN</sequence>
<accession>A0AAN1UTR4</accession>
<dbReference type="AlphaFoldDB" id="A0AAN1UTR4"/>
<keyword evidence="1" id="KW-0808">Transferase</keyword>
<gene>
    <name evidence="1" type="ORF">DOP62_03130</name>
</gene>
<protein>
    <submittedName>
        <fullName evidence="1">Glycosyl transferase</fullName>
    </submittedName>
</protein>
<dbReference type="PANTHER" id="PTHR38134:SF2">
    <property type="entry name" value="GALACTOKINASE"/>
    <property type="match status" value="1"/>
</dbReference>
<organism evidence="1 2">
    <name type="scientific">Synechococcus elongatus PCC 11801</name>
    <dbReference type="NCBI Taxonomy" id="2219813"/>
    <lineage>
        <taxon>Bacteria</taxon>
        <taxon>Bacillati</taxon>
        <taxon>Cyanobacteriota</taxon>
        <taxon>Cyanophyceae</taxon>
        <taxon>Synechococcales</taxon>
        <taxon>Synechococcaceae</taxon>
        <taxon>Synechococcus</taxon>
    </lineage>
</organism>
<dbReference type="EMBL" id="CP030139">
    <property type="protein sequence ID" value="AZB71854.1"/>
    <property type="molecule type" value="Genomic_DNA"/>
</dbReference>
<proteinExistence type="predicted"/>
<evidence type="ECO:0000313" key="2">
    <source>
        <dbReference type="Proteomes" id="UP000267249"/>
    </source>
</evidence>
<dbReference type="SUPFAM" id="SSF53756">
    <property type="entry name" value="UDP-Glycosyltransferase/glycogen phosphorylase"/>
    <property type="match status" value="1"/>
</dbReference>
<name>A0AAN1UTR4_SYNEL</name>
<dbReference type="PANTHER" id="PTHR38134">
    <property type="entry name" value="SLR1395 PROTEIN"/>
    <property type="match status" value="1"/>
</dbReference>
<reference evidence="1 2" key="1">
    <citation type="journal article" date="2018" name="Sci. Rep.">
        <title>Genome Features and Biochemical Characteristics of a Robust, Fast Growing and Naturally Transformable Cyanobacterium Synechococcus elongatus PCC 11801 Isolated from India.</title>
        <authorList>
            <person name="Jaiswal D."/>
            <person name="Sengupta A."/>
            <person name="Sohoni S."/>
            <person name="Sengupta S."/>
            <person name="Phadnavis A.G."/>
            <person name="Pakrasi H.B."/>
            <person name="Wangikar P.P."/>
        </authorList>
    </citation>
    <scope>NUCLEOTIDE SEQUENCE [LARGE SCALE GENOMIC DNA]</scope>
    <source>
        <strain evidence="1 2">PCC 11801</strain>
    </source>
</reference>